<keyword evidence="8" id="KW-0449">Lipoprotein</keyword>
<keyword evidence="9" id="KW-0472">Membrane</keyword>
<proteinExistence type="inferred from homology"/>
<evidence type="ECO:0000256" key="10">
    <source>
        <dbReference type="SAM" id="SignalP"/>
    </source>
</evidence>
<evidence type="ECO:0000313" key="12">
    <source>
        <dbReference type="EMBL" id="KAH6827846.1"/>
    </source>
</evidence>
<reference evidence="12 13" key="1">
    <citation type="journal article" date="2021" name="Nat. Commun.">
        <title>Incipient diploidization of the medicinal plant Perilla within 10,000 years.</title>
        <authorList>
            <person name="Zhang Y."/>
            <person name="Shen Q."/>
            <person name="Leng L."/>
            <person name="Zhang D."/>
            <person name="Chen S."/>
            <person name="Shi Y."/>
            <person name="Ning Z."/>
            <person name="Chen S."/>
        </authorList>
    </citation>
    <scope>NUCLEOTIDE SEQUENCE [LARGE SCALE GENOMIC DNA]</scope>
    <source>
        <strain evidence="13">cv. PC099</strain>
    </source>
</reference>
<comment type="subcellular location">
    <subcellularLocation>
        <location evidence="1">Cell membrane</location>
        <topology evidence="1">Lipid-anchor</topology>
        <topology evidence="1">GPI-anchor</topology>
    </subcellularLocation>
</comment>
<evidence type="ECO:0000313" key="13">
    <source>
        <dbReference type="Proteomes" id="UP001190926"/>
    </source>
</evidence>
<evidence type="ECO:0000256" key="2">
    <source>
        <dbReference type="ARBA" id="ARBA00009748"/>
    </source>
</evidence>
<organism evidence="12 13">
    <name type="scientific">Perilla frutescens var. hirtella</name>
    <name type="common">Perilla citriodora</name>
    <name type="synonym">Perilla setoyensis</name>
    <dbReference type="NCBI Taxonomy" id="608512"/>
    <lineage>
        <taxon>Eukaryota</taxon>
        <taxon>Viridiplantae</taxon>
        <taxon>Streptophyta</taxon>
        <taxon>Embryophyta</taxon>
        <taxon>Tracheophyta</taxon>
        <taxon>Spermatophyta</taxon>
        <taxon>Magnoliopsida</taxon>
        <taxon>eudicotyledons</taxon>
        <taxon>Gunneridae</taxon>
        <taxon>Pentapetalae</taxon>
        <taxon>asterids</taxon>
        <taxon>lamiids</taxon>
        <taxon>Lamiales</taxon>
        <taxon>Lamiaceae</taxon>
        <taxon>Nepetoideae</taxon>
        <taxon>Elsholtzieae</taxon>
        <taxon>Perilla</taxon>
    </lineage>
</organism>
<comment type="similarity">
    <text evidence="2">Belongs to the plant LTP family.</text>
</comment>
<dbReference type="InterPro" id="IPR036312">
    <property type="entry name" value="Bifun_inhib/LTP/seed_sf"/>
</dbReference>
<dbReference type="SUPFAM" id="SSF47699">
    <property type="entry name" value="Bifunctional inhibitor/lipid-transfer protein/seed storage 2S albumin"/>
    <property type="match status" value="1"/>
</dbReference>
<evidence type="ECO:0000256" key="5">
    <source>
        <dbReference type="ARBA" id="ARBA00022729"/>
    </source>
</evidence>
<accession>A0AAD4P6B0</accession>
<keyword evidence="4" id="KW-0336">GPI-anchor</keyword>
<feature type="transmembrane region" description="Helical" evidence="9">
    <location>
        <begin position="165"/>
        <end position="185"/>
    </location>
</feature>
<feature type="domain" description="Bifunctional inhibitor/plant lipid transfer protein/seed storage helical" evidence="11">
    <location>
        <begin position="38"/>
        <end position="116"/>
    </location>
</feature>
<evidence type="ECO:0000256" key="6">
    <source>
        <dbReference type="ARBA" id="ARBA00023157"/>
    </source>
</evidence>
<evidence type="ECO:0000256" key="4">
    <source>
        <dbReference type="ARBA" id="ARBA00022622"/>
    </source>
</evidence>
<dbReference type="InterPro" id="IPR043325">
    <property type="entry name" value="LTSS"/>
</dbReference>
<dbReference type="CDD" id="cd00010">
    <property type="entry name" value="AAI_LTSS"/>
    <property type="match status" value="1"/>
</dbReference>
<keyword evidence="5 10" id="KW-0732">Signal</keyword>
<dbReference type="SMART" id="SM00499">
    <property type="entry name" value="AAI"/>
    <property type="match status" value="1"/>
</dbReference>
<sequence>MKNLSTEVGYILLGTWAVVAVSSASEIAPTQSPAAAECTDRVYGMMDCMGFLIVGGSETTPQGSCCSGLKSLVEFNADCVCYAVTLAPTLGLDLDIHRARALPSLCRLPAPQFTTCHLSNYGGADGSPANAPAPATIIGKSPGSAPANLVGESAPAPAPSSSSSVALPAIFLEFLFIIVSVLFFVNY</sequence>
<dbReference type="InterPro" id="IPR016140">
    <property type="entry name" value="Bifunc_inhib/LTP/seed_store"/>
</dbReference>
<evidence type="ECO:0000256" key="3">
    <source>
        <dbReference type="ARBA" id="ARBA00022475"/>
    </source>
</evidence>
<gene>
    <name evidence="12" type="ORF">C2S53_015187</name>
</gene>
<dbReference type="Pfam" id="PF14368">
    <property type="entry name" value="LTP_2"/>
    <property type="match status" value="1"/>
</dbReference>
<feature type="signal peptide" evidence="10">
    <location>
        <begin position="1"/>
        <end position="24"/>
    </location>
</feature>
<dbReference type="GO" id="GO:0098552">
    <property type="term" value="C:side of membrane"/>
    <property type="evidence" value="ECO:0007669"/>
    <property type="project" value="UniProtKB-KW"/>
</dbReference>
<dbReference type="PANTHER" id="PTHR33044">
    <property type="entry name" value="BIFUNCTIONAL INHIBITOR/LIPID-TRANSFER PROTEIN/SEED STORAGE 2S ALBUMIN SUPERFAMILY PROTEIN-RELATED"/>
    <property type="match status" value="1"/>
</dbReference>
<keyword evidence="6" id="KW-1015">Disulfide bond</keyword>
<evidence type="ECO:0000259" key="11">
    <source>
        <dbReference type="SMART" id="SM00499"/>
    </source>
</evidence>
<keyword evidence="3" id="KW-1003">Cell membrane</keyword>
<dbReference type="Gene3D" id="1.10.110.10">
    <property type="entry name" value="Plant lipid-transfer and hydrophobic proteins"/>
    <property type="match status" value="1"/>
</dbReference>
<dbReference type="Proteomes" id="UP001190926">
    <property type="component" value="Unassembled WGS sequence"/>
</dbReference>
<name>A0AAD4P6B0_PERFH</name>
<keyword evidence="13" id="KW-1185">Reference proteome</keyword>
<evidence type="ECO:0000256" key="8">
    <source>
        <dbReference type="ARBA" id="ARBA00023288"/>
    </source>
</evidence>
<evidence type="ECO:0000256" key="7">
    <source>
        <dbReference type="ARBA" id="ARBA00023180"/>
    </source>
</evidence>
<dbReference type="GO" id="GO:0005886">
    <property type="term" value="C:plasma membrane"/>
    <property type="evidence" value="ECO:0007669"/>
    <property type="project" value="UniProtKB-SubCell"/>
</dbReference>
<keyword evidence="9" id="KW-0812">Transmembrane</keyword>
<feature type="chain" id="PRO_5042237937" description="Bifunctional inhibitor/plant lipid transfer protein/seed storage helical domain-containing protein" evidence="10">
    <location>
        <begin position="25"/>
        <end position="187"/>
    </location>
</feature>
<dbReference type="EMBL" id="SDAM02000137">
    <property type="protein sequence ID" value="KAH6827846.1"/>
    <property type="molecule type" value="Genomic_DNA"/>
</dbReference>
<keyword evidence="7" id="KW-0325">Glycoprotein</keyword>
<protein>
    <recommendedName>
        <fullName evidence="11">Bifunctional inhibitor/plant lipid transfer protein/seed storage helical domain-containing protein</fullName>
    </recommendedName>
</protein>
<evidence type="ECO:0000256" key="1">
    <source>
        <dbReference type="ARBA" id="ARBA00004609"/>
    </source>
</evidence>
<dbReference type="AlphaFoldDB" id="A0AAD4P6B0"/>
<keyword evidence="9" id="KW-1133">Transmembrane helix</keyword>
<evidence type="ECO:0000256" key="9">
    <source>
        <dbReference type="SAM" id="Phobius"/>
    </source>
</evidence>
<comment type="caution">
    <text evidence="12">The sequence shown here is derived from an EMBL/GenBank/DDBJ whole genome shotgun (WGS) entry which is preliminary data.</text>
</comment>